<gene>
    <name evidence="1" type="ORF">PGIGA_G00248860</name>
</gene>
<sequence length="155" mass="16561">MTSCIDEDVSITSVGLSDITSSSSISDKVCVHWGCELSSSQTTVVFKADDDLLENQFFIKTICLSAQASDEMHVIAVSDGVGESKPVPIATLRHCMPTVSFPALELMPPVTFSLCSGNGPVFISAQHITLNPTENTEEEEEEEGGGSFLVDDLTD</sequence>
<evidence type="ECO:0000313" key="1">
    <source>
        <dbReference type="EMBL" id="MCI4381181.1"/>
    </source>
</evidence>
<dbReference type="EMBL" id="CM040461">
    <property type="protein sequence ID" value="MCI4381181.1"/>
    <property type="molecule type" value="Genomic_DNA"/>
</dbReference>
<accession>A0ACC5WQM8</accession>
<protein>
    <submittedName>
        <fullName evidence="1">Uncharacterized protein</fullName>
    </submittedName>
</protein>
<dbReference type="Proteomes" id="UP000829447">
    <property type="component" value="Linkage Group LG8"/>
</dbReference>
<name>A0ACC5WQM8_PANGG</name>
<reference evidence="1 2" key="1">
    <citation type="journal article" date="2022" name="bioRxiv">
        <title>An ancient truncated duplication of the anti-Mullerian hormone receptor type 2 gene is a potential conserved master sex determinant in the Pangasiidae catfish family.</title>
        <authorList>
            <person name="Wen M."/>
            <person name="Pan Q."/>
            <person name="Jouanno E."/>
            <person name="Montfort J."/>
            <person name="Zahm M."/>
            <person name="Cabau C."/>
            <person name="Klopp C."/>
            <person name="Iampietro C."/>
            <person name="Roques C."/>
            <person name="Bouchez O."/>
            <person name="Castinel A."/>
            <person name="Donnadieu C."/>
            <person name="Parrinello H."/>
            <person name="Poncet C."/>
            <person name="Belmonte E."/>
            <person name="Gautier V."/>
            <person name="Avarre J.-C."/>
            <person name="Dugue R."/>
            <person name="Gustiano R."/>
            <person name="Ha T.T.T."/>
            <person name="Campet M."/>
            <person name="Sriphairoj K."/>
            <person name="Ribolli J."/>
            <person name="de Almeida F.L."/>
            <person name="Desvignes T."/>
            <person name="Postlethwait J.H."/>
            <person name="Bucao C.F."/>
            <person name="Robinson-Rechavi M."/>
            <person name="Bobe J."/>
            <person name="Herpin A."/>
            <person name="Guiguen Y."/>
        </authorList>
    </citation>
    <scope>NUCLEOTIDE SEQUENCE [LARGE SCALE GENOMIC DNA]</scope>
    <source>
        <strain evidence="1">YG-Dec2019</strain>
    </source>
</reference>
<proteinExistence type="predicted"/>
<organism evidence="1 2">
    <name type="scientific">Pangasianodon gigas</name>
    <name type="common">Mekong giant catfish</name>
    <name type="synonym">Pangasius gigas</name>
    <dbReference type="NCBI Taxonomy" id="30993"/>
    <lineage>
        <taxon>Eukaryota</taxon>
        <taxon>Metazoa</taxon>
        <taxon>Chordata</taxon>
        <taxon>Craniata</taxon>
        <taxon>Vertebrata</taxon>
        <taxon>Euteleostomi</taxon>
        <taxon>Actinopterygii</taxon>
        <taxon>Neopterygii</taxon>
        <taxon>Teleostei</taxon>
        <taxon>Ostariophysi</taxon>
        <taxon>Siluriformes</taxon>
        <taxon>Pangasiidae</taxon>
        <taxon>Pangasianodon</taxon>
    </lineage>
</organism>
<comment type="caution">
    <text evidence="1">The sequence shown here is derived from an EMBL/GenBank/DDBJ whole genome shotgun (WGS) entry which is preliminary data.</text>
</comment>
<evidence type="ECO:0000313" key="2">
    <source>
        <dbReference type="Proteomes" id="UP000829447"/>
    </source>
</evidence>
<keyword evidence="2" id="KW-1185">Reference proteome</keyword>